<dbReference type="GO" id="GO:0043748">
    <property type="term" value="F:O-succinylbenzoate synthase activity"/>
    <property type="evidence" value="ECO:0007669"/>
    <property type="project" value="UniProtKB-EC"/>
</dbReference>
<comment type="cofactor">
    <cofactor evidence="1">
        <name>a divalent metal cation</name>
        <dbReference type="ChEBI" id="CHEBI:60240"/>
    </cofactor>
</comment>
<dbReference type="SFLD" id="SFLDS00001">
    <property type="entry name" value="Enolase"/>
    <property type="match status" value="1"/>
</dbReference>
<evidence type="ECO:0000259" key="7">
    <source>
        <dbReference type="SMART" id="SM00922"/>
    </source>
</evidence>
<sequence>MKIVEYKMHQFIMRLKQPYRFASYEYRTRPINILMIKDELGNIGLGEVEAFEFPNYVDEIQSQCVRSINTRIMPLLGGKNYDTPFEFSRFINSMNGPKMASAAVEMAVWDLFSKRNNVSFLQLLFSTMGQMNNLPAKVEVGVAIGIHNNSIQMIDEIQKQIDKGYNRIKLKINRGTKISDLVEIRRHFPKVLMMIDCNSQFGLRDKSFFQSIDNLDFAMIEQPFGKKDFKDHAKLQSIIRTPICLDENILTSDDVMKVFNKHSGQYINMKIARVGGVSNALAMTNLAIQNGLKVWCGGMLETGVGRAFNLAFASLPFFKFPGDISASDRYYINDITEQSFTINNGEMSIPQGDGIGVNLSQMAQIAFDNEEWINLG</sequence>
<dbReference type="SMART" id="SM00922">
    <property type="entry name" value="MR_MLE"/>
    <property type="match status" value="1"/>
</dbReference>
<dbReference type="EC" id="4.2.1.113" evidence="5 6"/>
<dbReference type="SUPFAM" id="SSF51604">
    <property type="entry name" value="Enolase C-terminal domain-like"/>
    <property type="match status" value="1"/>
</dbReference>
<dbReference type="InterPro" id="IPR029017">
    <property type="entry name" value="Enolase-like_N"/>
</dbReference>
<dbReference type="EMBL" id="VDFM01000001">
    <property type="protein sequence ID" value="MQS51442.1"/>
    <property type="molecule type" value="Genomic_DNA"/>
</dbReference>
<proteinExistence type="predicted"/>
<evidence type="ECO:0000256" key="1">
    <source>
        <dbReference type="ARBA" id="ARBA00001968"/>
    </source>
</evidence>
<dbReference type="OrthoDB" id="9774531at2"/>
<dbReference type="InterPro" id="IPR013342">
    <property type="entry name" value="Mandelate_racemase_C"/>
</dbReference>
<dbReference type="Proteomes" id="UP000380386">
    <property type="component" value="Unassembled WGS sequence"/>
</dbReference>
<dbReference type="SUPFAM" id="SSF54826">
    <property type="entry name" value="Enolase N-terminal domain-like"/>
    <property type="match status" value="1"/>
</dbReference>
<dbReference type="GO" id="GO:0016854">
    <property type="term" value="F:racemase and epimerase activity"/>
    <property type="evidence" value="ECO:0007669"/>
    <property type="project" value="UniProtKB-ARBA"/>
</dbReference>
<organism evidence="8 9">
    <name type="scientific">Companilactobacillus mishanensis</name>
    <dbReference type="NCBI Taxonomy" id="2486008"/>
    <lineage>
        <taxon>Bacteria</taxon>
        <taxon>Bacillati</taxon>
        <taxon>Bacillota</taxon>
        <taxon>Bacilli</taxon>
        <taxon>Lactobacillales</taxon>
        <taxon>Lactobacillaceae</taxon>
        <taxon>Companilactobacillus</taxon>
    </lineage>
</organism>
<dbReference type="InterPro" id="IPR029065">
    <property type="entry name" value="Enolase_C-like"/>
</dbReference>
<evidence type="ECO:0000256" key="2">
    <source>
        <dbReference type="ARBA" id="ARBA00022723"/>
    </source>
</evidence>
<dbReference type="GO" id="GO:0046872">
    <property type="term" value="F:metal ion binding"/>
    <property type="evidence" value="ECO:0007669"/>
    <property type="project" value="UniProtKB-KW"/>
</dbReference>
<evidence type="ECO:0000256" key="3">
    <source>
        <dbReference type="ARBA" id="ARBA00022842"/>
    </source>
</evidence>
<dbReference type="UniPathway" id="UPA00079"/>
<dbReference type="Gene3D" id="3.20.20.120">
    <property type="entry name" value="Enolase-like C-terminal domain"/>
    <property type="match status" value="1"/>
</dbReference>
<dbReference type="PANTHER" id="PTHR48073:SF5">
    <property type="entry name" value="O-SUCCINYLBENZOATE SYNTHASE"/>
    <property type="match status" value="1"/>
</dbReference>
<dbReference type="GO" id="GO:0009234">
    <property type="term" value="P:menaquinone biosynthetic process"/>
    <property type="evidence" value="ECO:0007669"/>
    <property type="project" value="UniProtKB-UniRule"/>
</dbReference>
<evidence type="ECO:0000256" key="4">
    <source>
        <dbReference type="ARBA" id="ARBA00023239"/>
    </source>
</evidence>
<evidence type="ECO:0000313" key="9">
    <source>
        <dbReference type="Proteomes" id="UP000380386"/>
    </source>
</evidence>
<keyword evidence="2" id="KW-0479">Metal-binding</keyword>
<dbReference type="Pfam" id="PF13378">
    <property type="entry name" value="MR_MLE_C"/>
    <property type="match status" value="1"/>
</dbReference>
<dbReference type="UniPathway" id="UPA01057">
    <property type="reaction ID" value="UER00165"/>
</dbReference>
<dbReference type="RefSeq" id="WP_153381460.1">
    <property type="nucleotide sequence ID" value="NZ_VDFM01000001.1"/>
</dbReference>
<protein>
    <recommendedName>
        <fullName evidence="5 6">o-succinylbenzoate synthase</fullName>
        <ecNumber evidence="5 6">4.2.1.113</ecNumber>
    </recommendedName>
</protein>
<dbReference type="PANTHER" id="PTHR48073">
    <property type="entry name" value="O-SUCCINYLBENZOATE SYNTHASE-RELATED"/>
    <property type="match status" value="1"/>
</dbReference>
<reference evidence="8 9" key="1">
    <citation type="journal article" date="2019" name="Syst. Appl. Microbiol.">
        <title>Polyphasic characterization of two novel Lactobacillus spp. isolated from blown salami packages: Description of Lactobacillus halodurans sp. nov. and Lactobacillus salsicarnum sp. nov.</title>
        <authorList>
            <person name="Schuster J.A."/>
            <person name="Klingl A."/>
            <person name="Vogel R.F."/>
            <person name="Ehrmann M.A."/>
        </authorList>
    </citation>
    <scope>NUCLEOTIDE SEQUENCE [LARGE SCALE GENOMIC DNA]</scope>
    <source>
        <strain evidence="8 9">TMW 1.2118</strain>
    </source>
</reference>
<feature type="domain" description="Mandelate racemase/muconate lactonizing enzyme C-terminal" evidence="7">
    <location>
        <begin position="150"/>
        <end position="242"/>
    </location>
</feature>
<dbReference type="Gene3D" id="3.30.390.10">
    <property type="entry name" value="Enolase-like, N-terminal domain"/>
    <property type="match status" value="1"/>
</dbReference>
<evidence type="ECO:0000313" key="8">
    <source>
        <dbReference type="EMBL" id="MQS51442.1"/>
    </source>
</evidence>
<gene>
    <name evidence="8" type="primary">menC</name>
    <name evidence="8" type="ORF">FHL02_00245</name>
</gene>
<dbReference type="SFLD" id="SFLDF00009">
    <property type="entry name" value="o-succinylbenzoate_synthase"/>
    <property type="match status" value="1"/>
</dbReference>
<dbReference type="Pfam" id="PF02746">
    <property type="entry name" value="MR_MLE_N"/>
    <property type="match status" value="1"/>
</dbReference>
<accession>A0A5P0ZEF8</accession>
<comment type="caution">
    <text evidence="8">The sequence shown here is derived from an EMBL/GenBank/DDBJ whole genome shotgun (WGS) entry which is preliminary data.</text>
</comment>
<dbReference type="InterPro" id="IPR036849">
    <property type="entry name" value="Enolase-like_C_sf"/>
</dbReference>
<dbReference type="AlphaFoldDB" id="A0A5P0ZEF8"/>
<keyword evidence="4 8" id="KW-0456">Lyase</keyword>
<keyword evidence="3" id="KW-0460">Magnesium</keyword>
<name>A0A5P0ZEF8_9LACO</name>
<evidence type="ECO:0000256" key="6">
    <source>
        <dbReference type="NCBIfam" id="TIGR01928"/>
    </source>
</evidence>
<dbReference type="InterPro" id="IPR013341">
    <property type="entry name" value="Mandelate_racemase_N_dom"/>
</dbReference>
<dbReference type="NCBIfam" id="TIGR01928">
    <property type="entry name" value="menC_lowGC_arch"/>
    <property type="match status" value="1"/>
</dbReference>
<dbReference type="InterPro" id="IPR010197">
    <property type="entry name" value="OSBS/NAAAR"/>
</dbReference>
<dbReference type="SFLD" id="SFLDG00180">
    <property type="entry name" value="muconate_cycloisomerase"/>
    <property type="match status" value="1"/>
</dbReference>
<evidence type="ECO:0000256" key="5">
    <source>
        <dbReference type="ARBA" id="ARBA00029491"/>
    </source>
</evidence>